<feature type="transmembrane region" description="Helical" evidence="4">
    <location>
        <begin position="6"/>
        <end position="27"/>
    </location>
</feature>
<reference evidence="6 7" key="1">
    <citation type="submission" date="2023-07" db="EMBL/GenBank/DDBJ databases">
        <title>The novel representative of Negativicutes class, Anaeroselena agilis gen. nov. sp. nov.</title>
        <authorList>
            <person name="Prokofeva M.I."/>
            <person name="Elcheninov A.G."/>
            <person name="Klyukina A."/>
            <person name="Kublanov I.V."/>
            <person name="Frolov E.N."/>
            <person name="Podosokorskaya O.A."/>
        </authorList>
    </citation>
    <scope>NUCLEOTIDE SEQUENCE [LARGE SCALE GENOMIC DNA]</scope>
    <source>
        <strain evidence="6 7">4137-cl</strain>
    </source>
</reference>
<keyword evidence="3" id="KW-0411">Iron-sulfur</keyword>
<dbReference type="PROSITE" id="PS51379">
    <property type="entry name" value="4FE4S_FER_2"/>
    <property type="match status" value="1"/>
</dbReference>
<sequence>MLTMAITAGWVLASVAAVLFAWLAATLYRERETRRLPRVLATGAILLALWAGALAADYPYKLAVLAIAEAAAAAVVMAFFLPAGTAGRAALPADMPRLDERDVMFARAGYRDGTAHYHDYYSRRPENREQDDRIRALPGLCSPGAATYQPIHAGIAGSGFRFLADMRPLAEGQAADNKQASAPEEMTAMLKGLARYHGAKVVGVAALRPYHFYSHRGRHPENYGEEVASAHKFAVVFAVEMDWGLVRNAPLAPVVMESCRQYIEAAKIGMVLAYFLRELGYDARNHMDGSYLVCAPLVAHDAGVGELGRMGIVITRDYGPRVRLGVVTTDLPLIADVPTALGVQDACSACEKCARSCPAQAIPYGGRAEHNGVSKWRIDQARCYEFWCRVGTDCAVCMNVCPYSKPDTLLHRLFRYSLRQSSLARRAMVHLDDYFYGRRPTAGEKPDWL</sequence>
<proteinExistence type="predicted"/>
<keyword evidence="4" id="KW-0812">Transmembrane</keyword>
<evidence type="ECO:0000313" key="7">
    <source>
        <dbReference type="Proteomes" id="UP001254848"/>
    </source>
</evidence>
<dbReference type="PROSITE" id="PS00198">
    <property type="entry name" value="4FE4S_FER_1"/>
    <property type="match status" value="1"/>
</dbReference>
<keyword evidence="4" id="KW-1133">Transmembrane helix</keyword>
<keyword evidence="7" id="KW-1185">Reference proteome</keyword>
<comment type="caution">
    <text evidence="6">The sequence shown here is derived from an EMBL/GenBank/DDBJ whole genome shotgun (WGS) entry which is preliminary data.</text>
</comment>
<feature type="transmembrane region" description="Helical" evidence="4">
    <location>
        <begin position="39"/>
        <end position="56"/>
    </location>
</feature>
<evidence type="ECO:0000256" key="2">
    <source>
        <dbReference type="ARBA" id="ARBA00023004"/>
    </source>
</evidence>
<organism evidence="6 7">
    <name type="scientific">Anaeroselena agilis</name>
    <dbReference type="NCBI Taxonomy" id="3063788"/>
    <lineage>
        <taxon>Bacteria</taxon>
        <taxon>Bacillati</taxon>
        <taxon>Bacillota</taxon>
        <taxon>Negativicutes</taxon>
        <taxon>Acetonemataceae</taxon>
        <taxon>Anaeroselena</taxon>
    </lineage>
</organism>
<dbReference type="InterPro" id="IPR017900">
    <property type="entry name" value="4Fe4S_Fe_S_CS"/>
</dbReference>
<evidence type="ECO:0000313" key="6">
    <source>
        <dbReference type="EMBL" id="MDT8903441.1"/>
    </source>
</evidence>
<evidence type="ECO:0000256" key="3">
    <source>
        <dbReference type="ARBA" id="ARBA00023014"/>
    </source>
</evidence>
<evidence type="ECO:0000256" key="4">
    <source>
        <dbReference type="SAM" id="Phobius"/>
    </source>
</evidence>
<dbReference type="RefSeq" id="WP_413781898.1">
    <property type="nucleotide sequence ID" value="NZ_JAUOZS010000001.1"/>
</dbReference>
<name>A0ABU3P5Q1_9FIRM</name>
<keyword evidence="1" id="KW-0479">Metal-binding</keyword>
<dbReference type="EMBL" id="JAUOZS010000001">
    <property type="protein sequence ID" value="MDT8903441.1"/>
    <property type="molecule type" value="Genomic_DNA"/>
</dbReference>
<feature type="domain" description="4Fe-4S ferredoxin-type" evidence="5">
    <location>
        <begin position="338"/>
        <end position="367"/>
    </location>
</feature>
<dbReference type="SUPFAM" id="SSF54862">
    <property type="entry name" value="4Fe-4S ferredoxins"/>
    <property type="match status" value="1"/>
</dbReference>
<dbReference type="PANTHER" id="PTHR42827">
    <property type="entry name" value="IRON-SULFUR CLUSTER-BINDING PROTEIN-RELATED"/>
    <property type="match status" value="1"/>
</dbReference>
<evidence type="ECO:0000256" key="1">
    <source>
        <dbReference type="ARBA" id="ARBA00022723"/>
    </source>
</evidence>
<feature type="transmembrane region" description="Helical" evidence="4">
    <location>
        <begin position="62"/>
        <end position="81"/>
    </location>
</feature>
<dbReference type="Proteomes" id="UP001254848">
    <property type="component" value="Unassembled WGS sequence"/>
</dbReference>
<keyword evidence="4" id="KW-0472">Membrane</keyword>
<evidence type="ECO:0000259" key="5">
    <source>
        <dbReference type="PROSITE" id="PS51379"/>
    </source>
</evidence>
<dbReference type="InterPro" id="IPR017896">
    <property type="entry name" value="4Fe4S_Fe-S-bd"/>
</dbReference>
<dbReference type="PANTHER" id="PTHR42827:SF1">
    <property type="entry name" value="IRON-SULFUR CLUSTER-BINDING PROTEIN"/>
    <property type="match status" value="1"/>
</dbReference>
<dbReference type="Gene3D" id="3.30.70.20">
    <property type="match status" value="1"/>
</dbReference>
<accession>A0ABU3P5Q1</accession>
<protein>
    <submittedName>
        <fullName evidence="6">Reductive dehalogenase domain-containing protein</fullName>
    </submittedName>
</protein>
<keyword evidence="2" id="KW-0408">Iron</keyword>
<dbReference type="Pfam" id="PF12838">
    <property type="entry name" value="Fer4_7"/>
    <property type="match status" value="1"/>
</dbReference>
<gene>
    <name evidence="6" type="ORF">Q4T40_19620</name>
</gene>